<evidence type="ECO:0000313" key="3">
    <source>
        <dbReference type="Proteomes" id="UP000813423"/>
    </source>
</evidence>
<proteinExistence type="predicted"/>
<evidence type="ECO:0000256" key="1">
    <source>
        <dbReference type="SAM" id="MobiDB-lite"/>
    </source>
</evidence>
<gene>
    <name evidence="2" type="ORF">KXV57_000529</name>
</gene>
<protein>
    <recommendedName>
        <fullName evidence="4">Alpha and gamma adaptin binding protein p34</fullName>
    </recommendedName>
</protein>
<evidence type="ECO:0008006" key="4">
    <source>
        <dbReference type="Google" id="ProtNLM"/>
    </source>
</evidence>
<feature type="region of interest" description="Disordered" evidence="1">
    <location>
        <begin position="197"/>
        <end position="219"/>
    </location>
</feature>
<accession>A0A9P8N876</accession>
<feature type="region of interest" description="Disordered" evidence="1">
    <location>
        <begin position="1"/>
        <end position="67"/>
    </location>
</feature>
<feature type="compositionally biased region" description="Polar residues" evidence="1">
    <location>
        <begin position="12"/>
        <end position="27"/>
    </location>
</feature>
<dbReference type="GO" id="GO:0030674">
    <property type="term" value="F:protein-macromolecule adaptor activity"/>
    <property type="evidence" value="ECO:0007669"/>
    <property type="project" value="TreeGrafter"/>
</dbReference>
<dbReference type="Gene3D" id="3.40.50.11960">
    <property type="match status" value="1"/>
</dbReference>
<dbReference type="OMA" id="EALMMRM"/>
<comment type="caution">
    <text evidence="2">The sequence shown here is derived from an EMBL/GenBank/DDBJ whole genome shotgun (WGS) entry which is preliminary data.</text>
</comment>
<name>A0A9P8N876_ASPFM</name>
<dbReference type="EMBL" id="JAIBSC010000102">
    <property type="protein sequence ID" value="KAH1897798.1"/>
    <property type="molecule type" value="Genomic_DNA"/>
</dbReference>
<organism evidence="2 3">
    <name type="scientific">Aspergillus fumigatus</name>
    <name type="common">Neosartorya fumigata</name>
    <dbReference type="NCBI Taxonomy" id="746128"/>
    <lineage>
        <taxon>Eukaryota</taxon>
        <taxon>Fungi</taxon>
        <taxon>Dikarya</taxon>
        <taxon>Ascomycota</taxon>
        <taxon>Pezizomycotina</taxon>
        <taxon>Eurotiomycetes</taxon>
        <taxon>Eurotiomycetidae</taxon>
        <taxon>Eurotiales</taxon>
        <taxon>Aspergillaceae</taxon>
        <taxon>Aspergillus</taxon>
        <taxon>Aspergillus subgen. Fumigati</taxon>
    </lineage>
</organism>
<dbReference type="GO" id="GO:0016192">
    <property type="term" value="P:vesicle-mediated transport"/>
    <property type="evidence" value="ECO:0007669"/>
    <property type="project" value="InterPro"/>
</dbReference>
<dbReference type="InterPro" id="IPR034627">
    <property type="entry name" value="Irc6"/>
</dbReference>
<evidence type="ECO:0000313" key="2">
    <source>
        <dbReference type="EMBL" id="KAH1897798.1"/>
    </source>
</evidence>
<dbReference type="AlphaFoldDB" id="A0A9P8N876"/>
<feature type="compositionally biased region" description="Gly residues" evidence="1">
    <location>
        <begin position="200"/>
        <end position="212"/>
    </location>
</feature>
<dbReference type="PANTHER" id="PTHR28043">
    <property type="entry name" value="INCREASED RECOMBINATION CENTERS PROTEIN 6"/>
    <property type="match status" value="1"/>
</dbReference>
<reference evidence="2" key="1">
    <citation type="submission" date="2021-08" db="EMBL/GenBank/DDBJ databases">
        <title>Global Aspergillus fumigatus from environmental and clinical sources.</title>
        <authorList>
            <person name="Barber A."/>
            <person name="Sae-Ong T."/>
        </authorList>
    </citation>
    <scope>NUCLEOTIDE SEQUENCE</scope>
    <source>
        <strain evidence="2">NRZ-2016-071</strain>
    </source>
</reference>
<dbReference type="Proteomes" id="UP000813423">
    <property type="component" value="Unassembled WGS sequence"/>
</dbReference>
<dbReference type="Pfam" id="PF10199">
    <property type="entry name" value="Adaptin_binding"/>
    <property type="match status" value="1"/>
</dbReference>
<dbReference type="PANTHER" id="PTHR28043:SF1">
    <property type="entry name" value="INCREASED RECOMBINATION CENTERS PROTEIN 6"/>
    <property type="match status" value="1"/>
</dbReference>
<sequence>MFSAKKFPATNHIFSNPHGSKASNTKHLNPFEIDIKTLSDSRPAQAEPPSPEMTMTSPPDLNSASAPRIRNPRRLLILSPSSHSTSTIPSFLHSLTETPVADPPASFAGYTTHPLLRLTNRYYTADIPIWVDEIPLQTATDERTRTQTAGEGESAAPPSPAQWAVEFSGEDARVVRDAIGALVICIRNLEDRSASLPAGAGTGTDAGAGAGAGSPESRNDVKSLKEFLAAVGRVKGVIEEERAEVGDVPVLLVLVGGPRGHNGARVRGEEGDLEELDGESVEPFSVGWWEDQLFEMGMVGVEVLEWDPTGEEGEERNVYGEYQGMRRIREILETNDWAAPSEDAAPGGISGDGLEEHLLGLDCGENGFDLEVNELEREMLGLRMAIEHGGDGGEDQDEDEDNDDGLKVESLEALMMRMQAIRDMSSELPESERKKFAAKAVRDIMKEL</sequence>